<dbReference type="PANTHER" id="PTHR14540:SF2">
    <property type="entry name" value="INTEGRATOR COMPLEX SUBUNIT 15"/>
    <property type="match status" value="1"/>
</dbReference>
<dbReference type="InterPro" id="IPR027844">
    <property type="entry name" value="INTS15"/>
</dbReference>
<evidence type="ECO:0000313" key="2">
    <source>
        <dbReference type="Proteomes" id="UP000272942"/>
    </source>
</evidence>
<dbReference type="Proteomes" id="UP000272942">
    <property type="component" value="Unassembled WGS sequence"/>
</dbReference>
<keyword evidence="2" id="KW-1185">Reference proteome</keyword>
<dbReference type="WBParaSite" id="ECPE_0000487101-mRNA-1">
    <property type="protein sequence ID" value="ECPE_0000487101-mRNA-1"/>
    <property type="gene ID" value="ECPE_0000487101"/>
</dbReference>
<protein>
    <submittedName>
        <fullName evidence="3">Rap-GAP domain-containing protein</fullName>
    </submittedName>
</protein>
<organism evidence="3">
    <name type="scientific">Echinostoma caproni</name>
    <dbReference type="NCBI Taxonomy" id="27848"/>
    <lineage>
        <taxon>Eukaryota</taxon>
        <taxon>Metazoa</taxon>
        <taxon>Spiralia</taxon>
        <taxon>Lophotrochozoa</taxon>
        <taxon>Platyhelminthes</taxon>
        <taxon>Trematoda</taxon>
        <taxon>Digenea</taxon>
        <taxon>Plagiorchiida</taxon>
        <taxon>Echinostomata</taxon>
        <taxon>Echinostomatoidea</taxon>
        <taxon>Echinostomatidae</taxon>
        <taxon>Echinostoma</taxon>
    </lineage>
</organism>
<accession>A0A183AD24</accession>
<evidence type="ECO:0000313" key="3">
    <source>
        <dbReference type="WBParaSite" id="ECPE_0000487101-mRNA-1"/>
    </source>
</evidence>
<proteinExistence type="predicted"/>
<dbReference type="AlphaFoldDB" id="A0A183AD24"/>
<name>A0A183AD24_9TREM</name>
<sequence>MAVTDRCRTALRNLEPMVRDDHMQADLIQRACTDVFLIDGKKPTLMEEVELLDTFVNYFSPKSDDETKTRVFTELFPLDREIFPDRLQFLIKISSLAIYLGHNPLLDLIAVWLKVRIAYLFAAALYPPTMQSITSMYHTISSYVSGTVTDLLSIPKLPCGPQICLNAPIKMDEGCDEHPLAALPTLSSAFVDALLSGITLIYGHAPSLVSMILKNNPKEVSPIGQPPAALVHCIILWLQVARTHPRSHHSSGSHGSVGSWASVDWPGIIRRYKFHTHLPSSAEPVHTHCPPIPIGLAWWTLFWPIYTEMRRDPEEKLLAVHMAELHYELLLCLSEGSPNTTGHRHSSVGVVGGCGSSGSGGSSLGSGVCANWIFPCSRKLERTREFACLELLIQRVLTCIENAGISSKSNSEDSLTPETLMIIRLSEFMQLAWAGGRIWNLSTDEFAKLLAPLSGHKVIDLVRARFKRV</sequence>
<evidence type="ECO:0000313" key="1">
    <source>
        <dbReference type="EMBL" id="VDP73824.1"/>
    </source>
</evidence>
<gene>
    <name evidence="1" type="ORF">ECPE_LOCUS4859</name>
</gene>
<dbReference type="OrthoDB" id="6267635at2759"/>
<reference evidence="1 2" key="2">
    <citation type="submission" date="2018-11" db="EMBL/GenBank/DDBJ databases">
        <authorList>
            <consortium name="Pathogen Informatics"/>
        </authorList>
    </citation>
    <scope>NUCLEOTIDE SEQUENCE [LARGE SCALE GENOMIC DNA]</scope>
    <source>
        <strain evidence="1 2">Egypt</strain>
    </source>
</reference>
<dbReference type="PANTHER" id="PTHR14540">
    <property type="entry name" value="INTEGRATOR COMPLEX SUBUNIT 15"/>
    <property type="match status" value="1"/>
</dbReference>
<dbReference type="EMBL" id="UZAN01041699">
    <property type="protein sequence ID" value="VDP73824.1"/>
    <property type="molecule type" value="Genomic_DNA"/>
</dbReference>
<reference evidence="3" key="1">
    <citation type="submission" date="2016-06" db="UniProtKB">
        <authorList>
            <consortium name="WormBaseParasite"/>
        </authorList>
    </citation>
    <scope>IDENTIFICATION</scope>
</reference>
<dbReference type="Pfam" id="PF14964">
    <property type="entry name" value="INTS15"/>
    <property type="match status" value="1"/>
</dbReference>